<keyword evidence="8" id="KW-0406">Ion transport</keyword>
<evidence type="ECO:0000256" key="1">
    <source>
        <dbReference type="ARBA" id="ARBA00004374"/>
    </source>
</evidence>
<dbReference type="GO" id="GO:0008320">
    <property type="term" value="F:protein transmembrane transporter activity"/>
    <property type="evidence" value="ECO:0007669"/>
    <property type="project" value="InterPro"/>
</dbReference>
<evidence type="ECO:0000313" key="15">
    <source>
        <dbReference type="Proteomes" id="UP001360560"/>
    </source>
</evidence>
<evidence type="ECO:0000256" key="6">
    <source>
        <dbReference type="ARBA" id="ARBA00022787"/>
    </source>
</evidence>
<keyword evidence="11" id="KW-0472">Membrane</keyword>
<evidence type="ECO:0000256" key="9">
    <source>
        <dbReference type="ARBA" id="ARBA00023114"/>
    </source>
</evidence>
<dbReference type="AlphaFoldDB" id="A0AAV5QFM8"/>
<evidence type="ECO:0000256" key="10">
    <source>
        <dbReference type="ARBA" id="ARBA00023128"/>
    </source>
</evidence>
<keyword evidence="3" id="KW-0813">Transport</keyword>
<keyword evidence="7" id="KW-0653">Protein transport</keyword>
<evidence type="ECO:0000256" key="4">
    <source>
        <dbReference type="ARBA" id="ARBA00022452"/>
    </source>
</evidence>
<evidence type="ECO:0000256" key="8">
    <source>
        <dbReference type="ARBA" id="ARBA00023065"/>
    </source>
</evidence>
<keyword evidence="9" id="KW-0626">Porin</keyword>
<evidence type="ECO:0000256" key="3">
    <source>
        <dbReference type="ARBA" id="ARBA00022448"/>
    </source>
</evidence>
<name>A0AAV5QFM8_9ASCO</name>
<dbReference type="GO" id="GO:0005741">
    <property type="term" value="C:mitochondrial outer membrane"/>
    <property type="evidence" value="ECO:0007669"/>
    <property type="project" value="UniProtKB-SubCell"/>
</dbReference>
<dbReference type="GO" id="GO:0030150">
    <property type="term" value="P:protein import into mitochondrial matrix"/>
    <property type="evidence" value="ECO:0007669"/>
    <property type="project" value="InterPro"/>
</dbReference>
<evidence type="ECO:0000256" key="5">
    <source>
        <dbReference type="ARBA" id="ARBA00022692"/>
    </source>
</evidence>
<dbReference type="RefSeq" id="XP_064850469.1">
    <property type="nucleotide sequence ID" value="XM_064994397.1"/>
</dbReference>
<dbReference type="Proteomes" id="UP001360560">
    <property type="component" value="Unassembled WGS sequence"/>
</dbReference>
<dbReference type="EMBL" id="BTFZ01000001">
    <property type="protein sequence ID" value="GMM33469.1"/>
    <property type="molecule type" value="Genomic_DNA"/>
</dbReference>
<dbReference type="FunFam" id="2.40.160.10:FF:000009">
    <property type="entry name" value="Mitochondrial import receptor subunit TOM40"/>
    <property type="match status" value="1"/>
</dbReference>
<evidence type="ECO:0000256" key="11">
    <source>
        <dbReference type="ARBA" id="ARBA00023136"/>
    </source>
</evidence>
<keyword evidence="5" id="KW-0812">Transmembrane</keyword>
<dbReference type="CDD" id="cd07305">
    <property type="entry name" value="Porin3_Tom40"/>
    <property type="match status" value="1"/>
</dbReference>
<dbReference type="GO" id="GO:0046930">
    <property type="term" value="C:pore complex"/>
    <property type="evidence" value="ECO:0007669"/>
    <property type="project" value="UniProtKB-KW"/>
</dbReference>
<dbReference type="GO" id="GO:0006811">
    <property type="term" value="P:monoatomic ion transport"/>
    <property type="evidence" value="ECO:0007669"/>
    <property type="project" value="UniProtKB-KW"/>
</dbReference>
<comment type="subcellular location">
    <subcellularLocation>
        <location evidence="1">Mitochondrion outer membrane</location>
        <topology evidence="1">Multi-pass membrane protein</topology>
    </subcellularLocation>
</comment>
<dbReference type="GO" id="GO:0015288">
    <property type="term" value="F:porin activity"/>
    <property type="evidence" value="ECO:0007669"/>
    <property type="project" value="UniProtKB-KW"/>
</dbReference>
<evidence type="ECO:0000313" key="14">
    <source>
        <dbReference type="EMBL" id="GMM33469.1"/>
    </source>
</evidence>
<comment type="caution">
    <text evidence="14">The sequence shown here is derived from an EMBL/GenBank/DDBJ whole genome shotgun (WGS) entry which is preliminary data.</text>
</comment>
<protein>
    <recommendedName>
        <fullName evidence="13">Translocase of outer membrane 40 kDa subunit</fullName>
    </recommendedName>
</protein>
<sequence>MSSPAPLPLGDLAKLNMSALPAITQEKPKPGFWSSNPIFSFVNDVYSGFADHRQSIGLLNPGTIENLNKEVSRDVFLNQYFFTGFRADLNKSFSLNPAFQTSHTLSIGSKSIPPYAFNVLYANDNLFAQGTLDNDLSLSGRMNYGWTKDVISKATLQIAQDQTMVQLEQDIQGVDYSLNLKTLNPSYLDGDFSGVVVGSLLQSVSKKLAIGLEAVYSKQAQYAPDAAVSYVARYNAKDWIASAQLQAQGALIASFWRKVSANLEAGIETQIQAGLKPITDPMLGQVIGAEPVVNGVTTIGAKYEFRQSVVRGQIDSEGKVSAFVEKRVLPTISILFSGEIDHFKNTSRIGLGLQFESAGTEQIALMQQGLVDAEGNPVPGAPAIA</sequence>
<organism evidence="14 15">
    <name type="scientific">Saccharomycopsis crataegensis</name>
    <dbReference type="NCBI Taxonomy" id="43959"/>
    <lineage>
        <taxon>Eukaryota</taxon>
        <taxon>Fungi</taxon>
        <taxon>Dikarya</taxon>
        <taxon>Ascomycota</taxon>
        <taxon>Saccharomycotina</taxon>
        <taxon>Saccharomycetes</taxon>
        <taxon>Saccharomycopsidaceae</taxon>
        <taxon>Saccharomycopsis</taxon>
    </lineage>
</organism>
<dbReference type="InterPro" id="IPR023614">
    <property type="entry name" value="Porin_dom_sf"/>
</dbReference>
<dbReference type="Gene3D" id="2.40.160.10">
    <property type="entry name" value="Porin"/>
    <property type="match status" value="1"/>
</dbReference>
<keyword evidence="6" id="KW-1000">Mitochondrion outer membrane</keyword>
<dbReference type="PANTHER" id="PTHR10802">
    <property type="entry name" value="MITOCHONDRIAL IMPORT RECEPTOR SUBUNIT TOM40"/>
    <property type="match status" value="1"/>
</dbReference>
<accession>A0AAV5QFM8</accession>
<reference evidence="14 15" key="1">
    <citation type="journal article" date="2023" name="Elife">
        <title>Identification of key yeast species and microbe-microbe interactions impacting larval growth of Drosophila in the wild.</title>
        <authorList>
            <person name="Mure A."/>
            <person name="Sugiura Y."/>
            <person name="Maeda R."/>
            <person name="Honda K."/>
            <person name="Sakurai N."/>
            <person name="Takahashi Y."/>
            <person name="Watada M."/>
            <person name="Katoh T."/>
            <person name="Gotoh A."/>
            <person name="Gotoh Y."/>
            <person name="Taniguchi I."/>
            <person name="Nakamura K."/>
            <person name="Hayashi T."/>
            <person name="Katayama T."/>
            <person name="Uemura T."/>
            <person name="Hattori Y."/>
        </authorList>
    </citation>
    <scope>NUCLEOTIDE SEQUENCE [LARGE SCALE GENOMIC DNA]</scope>
    <source>
        <strain evidence="14 15">SC-9</strain>
    </source>
</reference>
<evidence type="ECO:0000256" key="7">
    <source>
        <dbReference type="ARBA" id="ARBA00022927"/>
    </source>
</evidence>
<comment type="similarity">
    <text evidence="2">Belongs to the Tom40 family.</text>
</comment>
<evidence type="ECO:0000256" key="12">
    <source>
        <dbReference type="ARBA" id="ARBA00053390"/>
    </source>
</evidence>
<keyword evidence="15" id="KW-1185">Reference proteome</keyword>
<dbReference type="Pfam" id="PF01459">
    <property type="entry name" value="Porin_3"/>
    <property type="match status" value="1"/>
</dbReference>
<comment type="function">
    <text evidence="12">Channel-forming protein essential for import of protein precursors into mitochondria.</text>
</comment>
<dbReference type="InterPro" id="IPR027246">
    <property type="entry name" value="Porin_Euk/Tom40"/>
</dbReference>
<dbReference type="GeneID" id="90071448"/>
<keyword evidence="10" id="KW-0496">Mitochondrion</keyword>
<evidence type="ECO:0000256" key="2">
    <source>
        <dbReference type="ARBA" id="ARBA00010510"/>
    </source>
</evidence>
<keyword evidence="4" id="KW-1134">Transmembrane beta strand</keyword>
<proteinExistence type="inferred from homology"/>
<evidence type="ECO:0000256" key="13">
    <source>
        <dbReference type="ARBA" id="ARBA00078731"/>
    </source>
</evidence>
<dbReference type="InterPro" id="IPR037930">
    <property type="entry name" value="Tom40"/>
</dbReference>
<gene>
    <name evidence="14" type="ORF">DASC09_007940</name>
</gene>